<reference evidence="1" key="1">
    <citation type="journal article" date="2021" name="Nat. Commun.">
        <title>Genetic determinants of endophytism in the Arabidopsis root mycobiome.</title>
        <authorList>
            <person name="Mesny F."/>
            <person name="Miyauchi S."/>
            <person name="Thiergart T."/>
            <person name="Pickel B."/>
            <person name="Atanasova L."/>
            <person name="Karlsson M."/>
            <person name="Huettel B."/>
            <person name="Barry K.W."/>
            <person name="Haridas S."/>
            <person name="Chen C."/>
            <person name="Bauer D."/>
            <person name="Andreopoulos W."/>
            <person name="Pangilinan J."/>
            <person name="LaButti K."/>
            <person name="Riley R."/>
            <person name="Lipzen A."/>
            <person name="Clum A."/>
            <person name="Drula E."/>
            <person name="Henrissat B."/>
            <person name="Kohler A."/>
            <person name="Grigoriev I.V."/>
            <person name="Martin F.M."/>
            <person name="Hacquard S."/>
        </authorList>
    </citation>
    <scope>NUCLEOTIDE SEQUENCE</scope>
    <source>
        <strain evidence="1">MPI-SDFR-AT-0073</strain>
    </source>
</reference>
<evidence type="ECO:0000313" key="1">
    <source>
        <dbReference type="EMBL" id="KAH6647828.1"/>
    </source>
</evidence>
<dbReference type="AlphaFoldDB" id="A0A9P8UD81"/>
<dbReference type="RefSeq" id="XP_045954340.1">
    <property type="nucleotide sequence ID" value="XM_046103712.1"/>
</dbReference>
<gene>
    <name evidence="1" type="ORF">BKA67DRAFT_578710</name>
</gene>
<dbReference type="EMBL" id="JAGPXC010000008">
    <property type="protein sequence ID" value="KAH6647828.1"/>
    <property type="molecule type" value="Genomic_DNA"/>
</dbReference>
<evidence type="ECO:0000313" key="2">
    <source>
        <dbReference type="Proteomes" id="UP000758603"/>
    </source>
</evidence>
<proteinExistence type="predicted"/>
<organism evidence="1 2">
    <name type="scientific">Truncatella angustata</name>
    <dbReference type="NCBI Taxonomy" id="152316"/>
    <lineage>
        <taxon>Eukaryota</taxon>
        <taxon>Fungi</taxon>
        <taxon>Dikarya</taxon>
        <taxon>Ascomycota</taxon>
        <taxon>Pezizomycotina</taxon>
        <taxon>Sordariomycetes</taxon>
        <taxon>Xylariomycetidae</taxon>
        <taxon>Amphisphaeriales</taxon>
        <taxon>Sporocadaceae</taxon>
        <taxon>Truncatella</taxon>
    </lineage>
</organism>
<comment type="caution">
    <text evidence="1">The sequence shown here is derived from an EMBL/GenBank/DDBJ whole genome shotgun (WGS) entry which is preliminary data.</text>
</comment>
<protein>
    <submittedName>
        <fullName evidence="1">Uncharacterized protein</fullName>
    </submittedName>
</protein>
<name>A0A9P8UD81_9PEZI</name>
<dbReference type="GeneID" id="70132603"/>
<sequence>MMSKQSYGRPQPGNGTYECRLDYGTFEIDAPRIGHFTNAPCPALVTHARKYTQDRVSVVQGKWAFKAGRTTGPTIGRQHGLGVCVRMWEKDRVQTETTEFPILSSDGTSGPLGHFSRPGDSGSLIYDQEGRPLGWDFSGAAWTSVISQATQMVGVSSCRTVRKALISMVCAFIHQSAQLSTASCPI</sequence>
<dbReference type="OrthoDB" id="5424209at2759"/>
<dbReference type="Proteomes" id="UP000758603">
    <property type="component" value="Unassembled WGS sequence"/>
</dbReference>
<accession>A0A9P8UD81</accession>
<keyword evidence="2" id="KW-1185">Reference proteome</keyword>